<evidence type="ECO:0000313" key="1">
    <source>
        <dbReference type="EMBL" id="OAF65723.1"/>
    </source>
</evidence>
<keyword evidence="2" id="KW-1185">Reference proteome</keyword>
<name>A0A177AWH4_9BILA</name>
<dbReference type="InterPro" id="IPR012337">
    <property type="entry name" value="RNaseH-like_sf"/>
</dbReference>
<organism evidence="1 2">
    <name type="scientific">Intoshia linei</name>
    <dbReference type="NCBI Taxonomy" id="1819745"/>
    <lineage>
        <taxon>Eukaryota</taxon>
        <taxon>Metazoa</taxon>
        <taxon>Spiralia</taxon>
        <taxon>Lophotrochozoa</taxon>
        <taxon>Mesozoa</taxon>
        <taxon>Orthonectida</taxon>
        <taxon>Rhopaluridae</taxon>
        <taxon>Intoshia</taxon>
    </lineage>
</organism>
<dbReference type="AlphaFoldDB" id="A0A177AWH4"/>
<dbReference type="Proteomes" id="UP000078046">
    <property type="component" value="Unassembled WGS sequence"/>
</dbReference>
<protein>
    <recommendedName>
        <fullName evidence="3">DUF4371 domain-containing protein</fullName>
    </recommendedName>
</protein>
<proteinExistence type="predicted"/>
<dbReference type="PANTHER" id="PTHR45749:SF28">
    <property type="entry name" value="ZINC FINGER MYM-TYPE PROTEIN 1-LIKE-RELATED"/>
    <property type="match status" value="1"/>
</dbReference>
<evidence type="ECO:0000313" key="2">
    <source>
        <dbReference type="Proteomes" id="UP000078046"/>
    </source>
</evidence>
<comment type="caution">
    <text evidence="1">The sequence shown here is derived from an EMBL/GenBank/DDBJ whole genome shotgun (WGS) entry which is preliminary data.</text>
</comment>
<dbReference type="PANTHER" id="PTHR45749">
    <property type="match status" value="1"/>
</dbReference>
<dbReference type="SUPFAM" id="SSF53098">
    <property type="entry name" value="Ribonuclease H-like"/>
    <property type="match status" value="1"/>
</dbReference>
<dbReference type="OrthoDB" id="10029684at2759"/>
<reference evidence="1 2" key="1">
    <citation type="submission" date="2016-04" db="EMBL/GenBank/DDBJ databases">
        <title>The genome of Intoshia linei affirms orthonectids as highly simplified spiralians.</title>
        <authorList>
            <person name="Mikhailov K.V."/>
            <person name="Slusarev G.S."/>
            <person name="Nikitin M.A."/>
            <person name="Logacheva M.D."/>
            <person name="Penin A."/>
            <person name="Aleoshin V."/>
            <person name="Panchin Y.V."/>
        </authorList>
    </citation>
    <scope>NUCLEOTIDE SEQUENCE [LARGE SCALE GENOMIC DNA]</scope>
    <source>
        <strain evidence="1">Intl2013</strain>
        <tissue evidence="1">Whole animal</tissue>
    </source>
</reference>
<evidence type="ECO:0008006" key="3">
    <source>
        <dbReference type="Google" id="ProtNLM"/>
    </source>
</evidence>
<sequence>PGRLNFTADVLSRDSKINQISFHDFSNSLNQSQDDDIQHIINKGVNDIPQTNKVIHKEIYNEVECCPFISAQADETTDYVYKSKIIERFMGFFDVSNDKNALRLADVIESSLISYSGIRNKLISQTYDGATVMSGHINGIRAKLKDKGFKYAYFIPFFAHRLSLVISKITEKIHGVKLFFTQIRSFSKFSSKSTKRRAILRTYKISIPSVSETRWCYRCRTVSYIKNSLNVLKNVFQDFLNDNIIN</sequence>
<accession>A0A177AWH4</accession>
<gene>
    <name evidence="1" type="ORF">A3Q56_06543</name>
</gene>
<dbReference type="EMBL" id="LWCA01001173">
    <property type="protein sequence ID" value="OAF65723.1"/>
    <property type="molecule type" value="Genomic_DNA"/>
</dbReference>
<feature type="non-terminal residue" evidence="1">
    <location>
        <position position="1"/>
    </location>
</feature>